<dbReference type="PANTHER" id="PTHR31001:SF40">
    <property type="entry name" value="ZN(II)2CYS6 TRANSCRIPTION FACTOR (EUROFUNG)"/>
    <property type="match status" value="1"/>
</dbReference>
<evidence type="ECO:0000256" key="3">
    <source>
        <dbReference type="ARBA" id="ARBA00023242"/>
    </source>
</evidence>
<evidence type="ECO:0000313" key="7">
    <source>
        <dbReference type="Proteomes" id="UP000030672"/>
    </source>
</evidence>
<dbReference type="PANTHER" id="PTHR31001">
    <property type="entry name" value="UNCHARACTERIZED TRANSCRIPTIONAL REGULATORY PROTEIN"/>
    <property type="match status" value="1"/>
</dbReference>
<dbReference type="InterPro" id="IPR001138">
    <property type="entry name" value="Zn2Cys6_DnaBD"/>
</dbReference>
<gene>
    <name evidence="6" type="ORF">M437DRAFT_54765</name>
</gene>
<evidence type="ECO:0000256" key="4">
    <source>
        <dbReference type="SAM" id="MobiDB-lite"/>
    </source>
</evidence>
<reference evidence="6 7" key="1">
    <citation type="journal article" date="2014" name="BMC Genomics">
        <title>Genome sequencing of four Aureobasidium pullulans varieties: biotechnological potential, stress tolerance, and description of new species.</title>
        <authorList>
            <person name="Gostin Ar C."/>
            <person name="Ohm R.A."/>
            <person name="Kogej T."/>
            <person name="Sonjak S."/>
            <person name="Turk M."/>
            <person name="Zajc J."/>
            <person name="Zalar P."/>
            <person name="Grube M."/>
            <person name="Sun H."/>
            <person name="Han J."/>
            <person name="Sharma A."/>
            <person name="Chiniquy J."/>
            <person name="Ngan C.Y."/>
            <person name="Lipzen A."/>
            <person name="Barry K."/>
            <person name="Grigoriev I.V."/>
            <person name="Gunde-Cimerman N."/>
        </authorList>
    </citation>
    <scope>NUCLEOTIDE SEQUENCE [LARGE SCALE GENOMIC DNA]</scope>
    <source>
        <strain evidence="6 7">CBS 110374</strain>
    </source>
</reference>
<organism evidence="6 7">
    <name type="scientific">Aureobasidium melanogenum (strain CBS 110374)</name>
    <name type="common">Aureobasidium pullulans var. melanogenum</name>
    <dbReference type="NCBI Taxonomy" id="1043003"/>
    <lineage>
        <taxon>Eukaryota</taxon>
        <taxon>Fungi</taxon>
        <taxon>Dikarya</taxon>
        <taxon>Ascomycota</taxon>
        <taxon>Pezizomycotina</taxon>
        <taxon>Dothideomycetes</taxon>
        <taxon>Dothideomycetidae</taxon>
        <taxon>Dothideales</taxon>
        <taxon>Saccotheciaceae</taxon>
        <taxon>Aureobasidium</taxon>
    </lineage>
</organism>
<evidence type="ECO:0000259" key="5">
    <source>
        <dbReference type="PROSITE" id="PS50048"/>
    </source>
</evidence>
<dbReference type="CDD" id="cd12148">
    <property type="entry name" value="fungal_TF_MHR"/>
    <property type="match status" value="1"/>
</dbReference>
<dbReference type="EMBL" id="KL584843">
    <property type="protein sequence ID" value="KEQ60295.1"/>
    <property type="molecule type" value="Genomic_DNA"/>
</dbReference>
<keyword evidence="3" id="KW-0539">Nucleus</keyword>
<sequence length="725" mass="80677">MSASANRKNGKQASCEPCRRGKMRCDHRMPICDRCRRRNIEAECYYHPAPLTRPNKRVRTSTTNYREAEAIETSQSNTPVAQASISSRNRVYDLVGNNDPSTPAHSVRGPDETPSGVLSLQSLQSLDDTNIRHMNHAAVCDDRGNKTIEGDLLSIVHILSHFRYCATIKKLVMEYYDLGQVAIIPRHLVLPAVSDLEHIYEEILQPRTALDDAASRAALLPVAERIERATRSKIDITPTTSMELFRSCYTGPNLRVETIGLIFTLAARACRVGLFPNDIDVHDFVQIMFLCSARCVHLARELASEMNDVIIWLSYENLRITTSTQGYAGPSVWRRLGDLSTDLLTLEAHREAALANVPFFLAECRRRIFAAASVWDKFLATLFGRPPRILSSYADCRLPLELTDDQLCSGGLTDEEHASFELTGGWATGDSSCSTTYTRAIHILSQFKEEALLHHLKPLDNELRLRLVHVILTLFRQTSQECTKAWENLPKRLHYDSACWTSNLGHMTCLMLAEVYLTYLQTQFYIHRLLAKGDASCSLLLVQTCSSMIELCLEIGGLRSQTVYDEHRNIKSSTVLCYGLPSAITLVNALKTARDTMSRAEYADLLRLVSIRRLHVFVSLLETVYRPEEANYAICLKASGLISRAMDGVLEHLLSGFANGAQQSSDGLVGGSAIGIQNPASLDNAAGAWQVDTGIDGITDWDAAALMDMNDWMEGIDWTNVGGGV</sequence>
<dbReference type="AlphaFoldDB" id="A0A074VHT5"/>
<dbReference type="GO" id="GO:0005634">
    <property type="term" value="C:nucleus"/>
    <property type="evidence" value="ECO:0007669"/>
    <property type="project" value="UniProtKB-SubCell"/>
</dbReference>
<dbReference type="Pfam" id="PF00172">
    <property type="entry name" value="Zn_clus"/>
    <property type="match status" value="1"/>
</dbReference>
<evidence type="ECO:0000256" key="1">
    <source>
        <dbReference type="ARBA" id="ARBA00004123"/>
    </source>
</evidence>
<dbReference type="GO" id="GO:0000981">
    <property type="term" value="F:DNA-binding transcription factor activity, RNA polymerase II-specific"/>
    <property type="evidence" value="ECO:0007669"/>
    <property type="project" value="InterPro"/>
</dbReference>
<name>A0A074VHT5_AURM1</name>
<dbReference type="InterPro" id="IPR036864">
    <property type="entry name" value="Zn2-C6_fun-type_DNA-bd_sf"/>
</dbReference>
<dbReference type="HOGENOM" id="CLU_013296_2_0_1"/>
<keyword evidence="2" id="KW-0479">Metal-binding</keyword>
<dbReference type="Proteomes" id="UP000030672">
    <property type="component" value="Unassembled WGS sequence"/>
</dbReference>
<dbReference type="RefSeq" id="XP_040877318.1">
    <property type="nucleotide sequence ID" value="XM_041022750.1"/>
</dbReference>
<keyword evidence="7" id="KW-1185">Reference proteome</keyword>
<dbReference type="PROSITE" id="PS50048">
    <property type="entry name" value="ZN2_CY6_FUNGAL_2"/>
    <property type="match status" value="1"/>
</dbReference>
<dbReference type="InterPro" id="IPR007219">
    <property type="entry name" value="XnlR_reg_dom"/>
</dbReference>
<protein>
    <recommendedName>
        <fullName evidence="5">Zn(2)-C6 fungal-type domain-containing protein</fullName>
    </recommendedName>
</protein>
<proteinExistence type="predicted"/>
<dbReference type="GO" id="GO:0003677">
    <property type="term" value="F:DNA binding"/>
    <property type="evidence" value="ECO:0007669"/>
    <property type="project" value="InterPro"/>
</dbReference>
<dbReference type="Gene3D" id="4.10.240.10">
    <property type="entry name" value="Zn(2)-C6 fungal-type DNA-binding domain"/>
    <property type="match status" value="1"/>
</dbReference>
<evidence type="ECO:0000256" key="2">
    <source>
        <dbReference type="ARBA" id="ARBA00022723"/>
    </source>
</evidence>
<dbReference type="GO" id="GO:0006351">
    <property type="term" value="P:DNA-templated transcription"/>
    <property type="evidence" value="ECO:0007669"/>
    <property type="project" value="InterPro"/>
</dbReference>
<dbReference type="SUPFAM" id="SSF57701">
    <property type="entry name" value="Zn2/Cys6 DNA-binding domain"/>
    <property type="match status" value="1"/>
</dbReference>
<dbReference type="GeneID" id="63916123"/>
<dbReference type="PROSITE" id="PS00463">
    <property type="entry name" value="ZN2_CY6_FUNGAL_1"/>
    <property type="match status" value="1"/>
</dbReference>
<evidence type="ECO:0000313" key="6">
    <source>
        <dbReference type="EMBL" id="KEQ60295.1"/>
    </source>
</evidence>
<dbReference type="InterPro" id="IPR050613">
    <property type="entry name" value="Sec_Metabolite_Reg"/>
</dbReference>
<comment type="subcellular location">
    <subcellularLocation>
        <location evidence="1">Nucleus</location>
    </subcellularLocation>
</comment>
<dbReference type="SMART" id="SM00066">
    <property type="entry name" value="GAL4"/>
    <property type="match status" value="1"/>
</dbReference>
<dbReference type="Pfam" id="PF04082">
    <property type="entry name" value="Fungal_trans"/>
    <property type="match status" value="1"/>
</dbReference>
<dbReference type="CDD" id="cd00067">
    <property type="entry name" value="GAL4"/>
    <property type="match status" value="1"/>
</dbReference>
<feature type="region of interest" description="Disordered" evidence="4">
    <location>
        <begin position="95"/>
        <end position="116"/>
    </location>
</feature>
<dbReference type="GO" id="GO:0008270">
    <property type="term" value="F:zinc ion binding"/>
    <property type="evidence" value="ECO:0007669"/>
    <property type="project" value="InterPro"/>
</dbReference>
<feature type="domain" description="Zn(2)-C6 fungal-type" evidence="5">
    <location>
        <begin position="14"/>
        <end position="46"/>
    </location>
</feature>
<dbReference type="STRING" id="1043003.A0A074VHT5"/>
<accession>A0A074VHT5</accession>